<sequence>MATGTAQTNPPDLKDHTNFDTGAHARTYGIILGVLTAIYLIVLNFIYPDDIPMGLRFAKHLIIIPVVWYAAGNYASKLPDNKVFKAEITYLMSLAAYTAVTLVAINVLVYIITGTSFEQFMQDGDAFAGMMINCGFVFFETVVFVMVVSFIVLQGYKGGGSPED</sequence>
<keyword evidence="1" id="KW-1133">Transmembrane helix</keyword>
<reference evidence="2 3" key="1">
    <citation type="submission" date="2020-03" db="EMBL/GenBank/DDBJ databases">
        <title>Genomic Encyclopedia of Type Strains, Phase IV (KMG-IV): sequencing the most valuable type-strain genomes for metagenomic binning, comparative biology and taxonomic classification.</title>
        <authorList>
            <person name="Goeker M."/>
        </authorList>
    </citation>
    <scope>NUCLEOTIDE SEQUENCE [LARGE SCALE GENOMIC DNA]</scope>
    <source>
        <strain evidence="2 3">DSM 105096</strain>
    </source>
</reference>
<evidence type="ECO:0000313" key="3">
    <source>
        <dbReference type="Proteomes" id="UP000770785"/>
    </source>
</evidence>
<proteinExistence type="predicted"/>
<name>A0ABX0X6S7_9BACT</name>
<comment type="caution">
    <text evidence="2">The sequence shown here is derived from an EMBL/GenBank/DDBJ whole genome shotgun (WGS) entry which is preliminary data.</text>
</comment>
<keyword evidence="1" id="KW-0812">Transmembrane</keyword>
<keyword evidence="3" id="KW-1185">Reference proteome</keyword>
<dbReference type="Proteomes" id="UP000770785">
    <property type="component" value="Unassembled WGS sequence"/>
</dbReference>
<accession>A0ABX0X6S7</accession>
<evidence type="ECO:0000256" key="1">
    <source>
        <dbReference type="SAM" id="Phobius"/>
    </source>
</evidence>
<evidence type="ECO:0000313" key="2">
    <source>
        <dbReference type="EMBL" id="NJC24694.1"/>
    </source>
</evidence>
<gene>
    <name evidence="2" type="ORF">GGR27_000175</name>
</gene>
<feature type="transmembrane region" description="Helical" evidence="1">
    <location>
        <begin position="88"/>
        <end position="113"/>
    </location>
</feature>
<feature type="transmembrane region" description="Helical" evidence="1">
    <location>
        <begin position="134"/>
        <end position="156"/>
    </location>
</feature>
<feature type="transmembrane region" description="Helical" evidence="1">
    <location>
        <begin position="58"/>
        <end position="76"/>
    </location>
</feature>
<dbReference type="RefSeq" id="WP_168035510.1">
    <property type="nucleotide sequence ID" value="NZ_JAATJH010000001.1"/>
</dbReference>
<dbReference type="EMBL" id="JAATJH010000001">
    <property type="protein sequence ID" value="NJC24694.1"/>
    <property type="molecule type" value="Genomic_DNA"/>
</dbReference>
<organism evidence="2 3">
    <name type="scientific">Neolewinella antarctica</name>
    <dbReference type="NCBI Taxonomy" id="442734"/>
    <lineage>
        <taxon>Bacteria</taxon>
        <taxon>Pseudomonadati</taxon>
        <taxon>Bacteroidota</taxon>
        <taxon>Saprospiria</taxon>
        <taxon>Saprospirales</taxon>
        <taxon>Lewinellaceae</taxon>
        <taxon>Neolewinella</taxon>
    </lineage>
</organism>
<feature type="transmembrane region" description="Helical" evidence="1">
    <location>
        <begin position="28"/>
        <end position="46"/>
    </location>
</feature>
<keyword evidence="1" id="KW-0472">Membrane</keyword>
<protein>
    <submittedName>
        <fullName evidence="2">Uncharacterized protein</fullName>
    </submittedName>
</protein>